<feature type="domain" description="Nudix hydrolase" evidence="3">
    <location>
        <begin position="63"/>
        <end position="200"/>
    </location>
</feature>
<dbReference type="CDD" id="cd24158">
    <property type="entry name" value="NUDIX_ADPRase_Rv1700"/>
    <property type="match status" value="1"/>
</dbReference>
<dbReference type="GO" id="GO:0047631">
    <property type="term" value="F:ADP-ribose diphosphatase activity"/>
    <property type="evidence" value="ECO:0007669"/>
    <property type="project" value="UniProtKB-EC"/>
</dbReference>
<dbReference type="RefSeq" id="WP_184233701.1">
    <property type="nucleotide sequence ID" value="NZ_JACHMJ010000001.1"/>
</dbReference>
<organism evidence="4 5">
    <name type="scientific">Conyzicola lurida</name>
    <dbReference type="NCBI Taxonomy" id="1172621"/>
    <lineage>
        <taxon>Bacteria</taxon>
        <taxon>Bacillati</taxon>
        <taxon>Actinomycetota</taxon>
        <taxon>Actinomycetes</taxon>
        <taxon>Micrococcales</taxon>
        <taxon>Microbacteriaceae</taxon>
        <taxon>Conyzicola</taxon>
    </lineage>
</organism>
<dbReference type="InterPro" id="IPR000086">
    <property type="entry name" value="NUDIX_hydrolase_dom"/>
</dbReference>
<dbReference type="GO" id="GO:0019693">
    <property type="term" value="P:ribose phosphate metabolic process"/>
    <property type="evidence" value="ECO:0007669"/>
    <property type="project" value="TreeGrafter"/>
</dbReference>
<gene>
    <name evidence="4" type="ORF">HD599_000709</name>
</gene>
<protein>
    <submittedName>
        <fullName evidence="4">ADP-ribose pyrophosphatase</fullName>
        <ecNumber evidence="4">3.6.1.13</ecNumber>
    </submittedName>
</protein>
<dbReference type="SUPFAM" id="SSF55811">
    <property type="entry name" value="Nudix"/>
    <property type="match status" value="1"/>
</dbReference>
<comment type="caution">
    <text evidence="4">The sequence shown here is derived from an EMBL/GenBank/DDBJ whole genome shotgun (WGS) entry which is preliminary data.</text>
</comment>
<dbReference type="PANTHER" id="PTHR11839">
    <property type="entry name" value="UDP/ADP-SUGAR PYROPHOSPHATASE"/>
    <property type="match status" value="1"/>
</dbReference>
<dbReference type="PROSITE" id="PS51462">
    <property type="entry name" value="NUDIX"/>
    <property type="match status" value="1"/>
</dbReference>
<sequence>MPETASVPEHVDPSTDSGTGLLADEFLDLPVASSEVVFHGAIWDVRQDKFLYAGSQITREYIDHTGAVAVLVLDDEDRVCLIRQYRHPIATREWELPAGLLDFAGESALSAAQRELAEEVDLVAADWALLVDFHTSPGGNNEALRVYLARGISDAAEVFERTDEESEIEKRWVPLDEVVDAVLGRRVQNSILAIAALAAHTSRARGWSSLADADSPWPQHPVARRLARSE</sequence>
<dbReference type="Pfam" id="PF00293">
    <property type="entry name" value="NUDIX"/>
    <property type="match status" value="1"/>
</dbReference>
<accession>A0A841AL01</accession>
<dbReference type="AlphaFoldDB" id="A0A841AL01"/>
<dbReference type="Proteomes" id="UP000536685">
    <property type="component" value="Unassembled WGS sequence"/>
</dbReference>
<keyword evidence="5" id="KW-1185">Reference proteome</keyword>
<keyword evidence="1 4" id="KW-0378">Hydrolase</keyword>
<dbReference type="GO" id="GO:0005829">
    <property type="term" value="C:cytosol"/>
    <property type="evidence" value="ECO:0007669"/>
    <property type="project" value="TreeGrafter"/>
</dbReference>
<dbReference type="GO" id="GO:0006753">
    <property type="term" value="P:nucleoside phosphate metabolic process"/>
    <property type="evidence" value="ECO:0007669"/>
    <property type="project" value="TreeGrafter"/>
</dbReference>
<dbReference type="Gene3D" id="3.90.79.10">
    <property type="entry name" value="Nucleoside Triphosphate Pyrophosphohydrolase"/>
    <property type="match status" value="1"/>
</dbReference>
<name>A0A841AL01_9MICO</name>
<evidence type="ECO:0000313" key="4">
    <source>
        <dbReference type="EMBL" id="MBB5842386.1"/>
    </source>
</evidence>
<proteinExistence type="predicted"/>
<evidence type="ECO:0000256" key="1">
    <source>
        <dbReference type="ARBA" id="ARBA00022801"/>
    </source>
</evidence>
<dbReference type="EC" id="3.6.1.13" evidence="4"/>
<reference evidence="4 5" key="1">
    <citation type="submission" date="2020-08" db="EMBL/GenBank/DDBJ databases">
        <title>Sequencing the genomes of 1000 actinobacteria strains.</title>
        <authorList>
            <person name="Klenk H.-P."/>
        </authorList>
    </citation>
    <scope>NUCLEOTIDE SEQUENCE [LARGE SCALE GENOMIC DNA]</scope>
    <source>
        <strain evidence="4 5">DSM 105784</strain>
    </source>
</reference>
<evidence type="ECO:0000256" key="2">
    <source>
        <dbReference type="SAM" id="MobiDB-lite"/>
    </source>
</evidence>
<feature type="region of interest" description="Disordered" evidence="2">
    <location>
        <begin position="209"/>
        <end position="230"/>
    </location>
</feature>
<dbReference type="EMBL" id="JACHMJ010000001">
    <property type="protein sequence ID" value="MBB5842386.1"/>
    <property type="molecule type" value="Genomic_DNA"/>
</dbReference>
<dbReference type="PANTHER" id="PTHR11839:SF31">
    <property type="entry name" value="ADP-RIBOSE PYROPHOSPHATASE"/>
    <property type="match status" value="1"/>
</dbReference>
<evidence type="ECO:0000259" key="3">
    <source>
        <dbReference type="PROSITE" id="PS51462"/>
    </source>
</evidence>
<evidence type="ECO:0000313" key="5">
    <source>
        <dbReference type="Proteomes" id="UP000536685"/>
    </source>
</evidence>
<dbReference type="InterPro" id="IPR015797">
    <property type="entry name" value="NUDIX_hydrolase-like_dom_sf"/>
</dbReference>